<proteinExistence type="inferred from homology"/>
<dbReference type="PROSITE" id="PS50928">
    <property type="entry name" value="ABC_TM1"/>
    <property type="match status" value="1"/>
</dbReference>
<name>A0ABS4KJF1_9FIRM</name>
<dbReference type="CDD" id="cd06261">
    <property type="entry name" value="TM_PBP2"/>
    <property type="match status" value="1"/>
</dbReference>
<gene>
    <name evidence="9" type="ORF">J2Z35_001050</name>
</gene>
<evidence type="ECO:0000256" key="5">
    <source>
        <dbReference type="ARBA" id="ARBA00022989"/>
    </source>
</evidence>
<organism evidence="9 10">
    <name type="scientific">Acetoanaerobium pronyense</name>
    <dbReference type="NCBI Taxonomy" id="1482736"/>
    <lineage>
        <taxon>Bacteria</taxon>
        <taxon>Bacillati</taxon>
        <taxon>Bacillota</taxon>
        <taxon>Clostridia</taxon>
        <taxon>Peptostreptococcales</taxon>
        <taxon>Filifactoraceae</taxon>
        <taxon>Acetoanaerobium</taxon>
    </lineage>
</organism>
<keyword evidence="6 7" id="KW-0472">Membrane</keyword>
<dbReference type="Pfam" id="PF00528">
    <property type="entry name" value="BPD_transp_1"/>
    <property type="match status" value="1"/>
</dbReference>
<feature type="transmembrane region" description="Helical" evidence="7">
    <location>
        <begin position="224"/>
        <end position="245"/>
    </location>
</feature>
<feature type="transmembrane region" description="Helical" evidence="7">
    <location>
        <begin position="12"/>
        <end position="33"/>
    </location>
</feature>
<feature type="transmembrane region" description="Helical" evidence="7">
    <location>
        <begin position="171"/>
        <end position="192"/>
    </location>
</feature>
<keyword evidence="10" id="KW-1185">Reference proteome</keyword>
<keyword evidence="5 7" id="KW-1133">Transmembrane helix</keyword>
<feature type="transmembrane region" description="Helical" evidence="7">
    <location>
        <begin position="66"/>
        <end position="90"/>
    </location>
</feature>
<dbReference type="EMBL" id="JAGGLI010000009">
    <property type="protein sequence ID" value="MBP2027256.1"/>
    <property type="molecule type" value="Genomic_DNA"/>
</dbReference>
<comment type="subcellular location">
    <subcellularLocation>
        <location evidence="1 7">Cell membrane</location>
        <topology evidence="1 7">Multi-pass membrane protein</topology>
    </subcellularLocation>
</comment>
<dbReference type="InterPro" id="IPR000515">
    <property type="entry name" value="MetI-like"/>
</dbReference>
<feature type="transmembrane region" description="Helical" evidence="7">
    <location>
        <begin position="102"/>
        <end position="120"/>
    </location>
</feature>
<sequence>MISTTKDKIVKIASKLAIGIFWILIWQISYMIVGRELYLPSPFNVMKRVYELIFEISFWRAVYYTIYRVFAGIIISVILGLILGIISGLNKQIYDFVQPMMVAIKSTPVMSFIIIALIWFSSSTAPIFICFLMCFPIIWTNIVQGIRSVDSKLLEMARIYKVKQKKILKDIYIPSLRPYFISGCISALGLGWKVTVAAEVLSSPRNSIGTNLFQSKAYLDSVSLFAWTVIVILLSFLFENTFTYFMKNRKY</sequence>
<comment type="caution">
    <text evidence="9">The sequence shown here is derived from an EMBL/GenBank/DDBJ whole genome shotgun (WGS) entry which is preliminary data.</text>
</comment>
<evidence type="ECO:0000256" key="1">
    <source>
        <dbReference type="ARBA" id="ARBA00004651"/>
    </source>
</evidence>
<dbReference type="PANTHER" id="PTHR30151">
    <property type="entry name" value="ALKANE SULFONATE ABC TRANSPORTER-RELATED, MEMBRANE SUBUNIT"/>
    <property type="match status" value="1"/>
</dbReference>
<accession>A0ABS4KJF1</accession>
<evidence type="ECO:0000256" key="2">
    <source>
        <dbReference type="ARBA" id="ARBA00022448"/>
    </source>
</evidence>
<feature type="transmembrane region" description="Helical" evidence="7">
    <location>
        <begin position="126"/>
        <end position="150"/>
    </location>
</feature>
<protein>
    <submittedName>
        <fullName evidence="9">NitT/TauT family transport system permease protein</fullName>
    </submittedName>
</protein>
<evidence type="ECO:0000313" key="10">
    <source>
        <dbReference type="Proteomes" id="UP001314903"/>
    </source>
</evidence>
<comment type="similarity">
    <text evidence="7">Belongs to the binding-protein-dependent transport system permease family.</text>
</comment>
<keyword evidence="2 7" id="KW-0813">Transport</keyword>
<evidence type="ECO:0000256" key="7">
    <source>
        <dbReference type="RuleBase" id="RU363032"/>
    </source>
</evidence>
<evidence type="ECO:0000313" key="9">
    <source>
        <dbReference type="EMBL" id="MBP2027256.1"/>
    </source>
</evidence>
<dbReference type="RefSeq" id="WP_209660167.1">
    <property type="nucleotide sequence ID" value="NZ_JAGGLI010000009.1"/>
</dbReference>
<dbReference type="Gene3D" id="1.10.3720.10">
    <property type="entry name" value="MetI-like"/>
    <property type="match status" value="1"/>
</dbReference>
<dbReference type="SUPFAM" id="SSF161098">
    <property type="entry name" value="MetI-like"/>
    <property type="match status" value="1"/>
</dbReference>
<evidence type="ECO:0000256" key="3">
    <source>
        <dbReference type="ARBA" id="ARBA00022475"/>
    </source>
</evidence>
<dbReference type="Proteomes" id="UP001314903">
    <property type="component" value="Unassembled WGS sequence"/>
</dbReference>
<dbReference type="InterPro" id="IPR035906">
    <property type="entry name" value="MetI-like_sf"/>
</dbReference>
<reference evidence="9 10" key="1">
    <citation type="submission" date="2021-03" db="EMBL/GenBank/DDBJ databases">
        <title>Genomic Encyclopedia of Type Strains, Phase IV (KMG-IV): sequencing the most valuable type-strain genomes for metagenomic binning, comparative biology and taxonomic classification.</title>
        <authorList>
            <person name="Goeker M."/>
        </authorList>
    </citation>
    <scope>NUCLEOTIDE SEQUENCE [LARGE SCALE GENOMIC DNA]</scope>
    <source>
        <strain evidence="9 10">DSM 27512</strain>
    </source>
</reference>
<evidence type="ECO:0000256" key="6">
    <source>
        <dbReference type="ARBA" id="ARBA00023136"/>
    </source>
</evidence>
<feature type="domain" description="ABC transmembrane type-1" evidence="8">
    <location>
        <begin position="62"/>
        <end position="242"/>
    </location>
</feature>
<evidence type="ECO:0000259" key="8">
    <source>
        <dbReference type="PROSITE" id="PS50928"/>
    </source>
</evidence>
<keyword evidence="3" id="KW-1003">Cell membrane</keyword>
<dbReference type="PANTHER" id="PTHR30151:SF0">
    <property type="entry name" value="ABC TRANSPORTER PERMEASE PROTEIN MJ0413-RELATED"/>
    <property type="match status" value="1"/>
</dbReference>
<evidence type="ECO:0000256" key="4">
    <source>
        <dbReference type="ARBA" id="ARBA00022692"/>
    </source>
</evidence>
<keyword evidence="4 7" id="KW-0812">Transmembrane</keyword>